<feature type="compositionally biased region" description="Basic residues" evidence="4">
    <location>
        <begin position="50"/>
        <end position="70"/>
    </location>
</feature>
<evidence type="ECO:0000256" key="4">
    <source>
        <dbReference type="SAM" id="MobiDB-lite"/>
    </source>
</evidence>
<dbReference type="PANTHER" id="PTHR13471">
    <property type="entry name" value="TETRATRICOPEPTIDE-LIKE HELICAL"/>
    <property type="match status" value="1"/>
</dbReference>
<gene>
    <name evidence="5" type="ORF">BP6252_07828</name>
</gene>
<evidence type="ECO:0000313" key="6">
    <source>
        <dbReference type="Proteomes" id="UP000256645"/>
    </source>
</evidence>
<organism evidence="5 6">
    <name type="scientific">Coleophoma cylindrospora</name>
    <dbReference type="NCBI Taxonomy" id="1849047"/>
    <lineage>
        <taxon>Eukaryota</taxon>
        <taxon>Fungi</taxon>
        <taxon>Dikarya</taxon>
        <taxon>Ascomycota</taxon>
        <taxon>Pezizomycotina</taxon>
        <taxon>Leotiomycetes</taxon>
        <taxon>Helotiales</taxon>
        <taxon>Dermateaceae</taxon>
        <taxon>Coleophoma</taxon>
    </lineage>
</organism>
<keyword evidence="3" id="KW-0539">Nucleus</keyword>
<evidence type="ECO:0000313" key="5">
    <source>
        <dbReference type="EMBL" id="RDW71265.1"/>
    </source>
</evidence>
<feature type="region of interest" description="Disordered" evidence="4">
    <location>
        <begin position="209"/>
        <end position="262"/>
    </location>
</feature>
<dbReference type="GO" id="GO:1902369">
    <property type="term" value="P:negative regulation of RNA catabolic process"/>
    <property type="evidence" value="ECO:0007669"/>
    <property type="project" value="TreeGrafter"/>
</dbReference>
<keyword evidence="6" id="KW-1185">Reference proteome</keyword>
<evidence type="ECO:0000256" key="3">
    <source>
        <dbReference type="ARBA" id="ARBA00023242"/>
    </source>
</evidence>
<dbReference type="STRING" id="1849047.A0A3D8RB75"/>
<feature type="region of interest" description="Disordered" evidence="4">
    <location>
        <begin position="1"/>
        <end position="80"/>
    </location>
</feature>
<dbReference type="EMBL" id="PDLM01000008">
    <property type="protein sequence ID" value="RDW71265.1"/>
    <property type="molecule type" value="Genomic_DNA"/>
</dbReference>
<protein>
    <recommendedName>
        <fullName evidence="7">DUF1740-domain-containing protein</fullName>
    </recommendedName>
</protein>
<dbReference type="Pfam" id="PF08424">
    <property type="entry name" value="NRDE-2"/>
    <property type="match status" value="1"/>
</dbReference>
<evidence type="ECO:0000256" key="1">
    <source>
        <dbReference type="ARBA" id="ARBA00004123"/>
    </source>
</evidence>
<dbReference type="Proteomes" id="UP000256645">
    <property type="component" value="Unassembled WGS sequence"/>
</dbReference>
<evidence type="ECO:0008006" key="7">
    <source>
        <dbReference type="Google" id="ProtNLM"/>
    </source>
</evidence>
<dbReference type="InterPro" id="IPR013633">
    <property type="entry name" value="NRDE-2"/>
</dbReference>
<comment type="caution">
    <text evidence="5">The sequence shown here is derived from an EMBL/GenBank/DDBJ whole genome shotgun (WGS) entry which is preliminary data.</text>
</comment>
<reference evidence="5 6" key="1">
    <citation type="journal article" date="2018" name="IMA Fungus">
        <title>IMA Genome-F 9: Draft genome sequence of Annulohypoxylon stygium, Aspergillus mulundensis, Berkeleyomyces basicola (syn. Thielaviopsis basicola), Ceratocystis smalleyi, two Cercospora beticola strains, Coleophoma cylindrospora, Fusarium fracticaudum, Phialophora cf. hyalina, and Morchella septimelata.</title>
        <authorList>
            <person name="Wingfield B.D."/>
            <person name="Bills G.F."/>
            <person name="Dong Y."/>
            <person name="Huang W."/>
            <person name="Nel W.J."/>
            <person name="Swalarsk-Parry B.S."/>
            <person name="Vaghefi N."/>
            <person name="Wilken P.M."/>
            <person name="An Z."/>
            <person name="de Beer Z.W."/>
            <person name="De Vos L."/>
            <person name="Chen L."/>
            <person name="Duong T.A."/>
            <person name="Gao Y."/>
            <person name="Hammerbacher A."/>
            <person name="Kikkert J.R."/>
            <person name="Li Y."/>
            <person name="Li H."/>
            <person name="Li K."/>
            <person name="Li Q."/>
            <person name="Liu X."/>
            <person name="Ma X."/>
            <person name="Naidoo K."/>
            <person name="Pethybridge S.J."/>
            <person name="Sun J."/>
            <person name="Steenkamp E.T."/>
            <person name="van der Nest M.A."/>
            <person name="van Wyk S."/>
            <person name="Wingfield M.J."/>
            <person name="Xiong C."/>
            <person name="Yue Q."/>
            <person name="Zhang X."/>
        </authorList>
    </citation>
    <scope>NUCLEOTIDE SEQUENCE [LARGE SCALE GENOMIC DNA]</scope>
    <source>
        <strain evidence="5 6">BP6252</strain>
    </source>
</reference>
<proteinExistence type="inferred from homology"/>
<dbReference type="OrthoDB" id="297219at2759"/>
<evidence type="ECO:0000256" key="2">
    <source>
        <dbReference type="ARBA" id="ARBA00009265"/>
    </source>
</evidence>
<dbReference type="GO" id="GO:0031048">
    <property type="term" value="P:regulatory ncRNA-mediated heterochromatin formation"/>
    <property type="evidence" value="ECO:0007669"/>
    <property type="project" value="TreeGrafter"/>
</dbReference>
<accession>A0A3D8RB75</accession>
<sequence length="1100" mass="125229">MPEQSQSSVPKFASFRPRPAVNDGGVIATEHLPRDLESQKRKNDRPRSRSRERHHVRQGSRSKEKRNRSPRRQDRHRDLNVNSIKFVDDERISISEPAATSLFVTDLEGDVKNLTYGSIHRYAIPLFHRAGAGNVLGADVSVKIDRDHGEESGIVLASRKNISNHREKYVFAGIQKERPRLLRIRPELVEENLGDFNEDYVSLEPFRARRRRRDSSGSTDAEDETHYRSIHGKAKRSSQPVDKILQFVSDSDSDSTDGRRTLKIDSKLRNQTVQLSKMVDQNPGSNEAWMALIAHQDTLLGVGDDSYRATNAEIKSTAEIKIHMYEKALAHAVSLEDRERLLNGLMDEGSKIWDLKTRSDRWEAIASDNIDSLLLWTNFLNFKQTSFSIFRYEEIRNTYTQRIKALQSAIATKKPETDQATYQQLLYIILRFTLFSRQSGYMELALGIWQGLLEFNFDAPPNLEDDKLHSSFQDFWESEVPRLGEDGAVGWCQYALDPDKSTAPDAIEDETDSGQRKKGNFFQSWAAAEKNQALASRLPARTMDEVAEDDPFRVILYADIHEFLFQIPKESLDLRDLLINSFLLFCGLPTMPNAQQDLSKIWSADQFIFGGLLDTDIQALRSQYGVSNEASSSDGGPEISSILACPIKNFAASTSEMFGESWFRSLEVWRHSYTMDDGPLKYDWVRYSLRQLSSRAFTEDLAEYYLAFEWVNEPSTIKKACKALLKLHPSCLRLYNAYATIEWARGNKEGASTVFSAALDMNIEKSSIDAGDEILLWKGWIWLNLESLNMESATRHILSIPDRRPGVDIEITTSSILKSSQYLSSHRDHLLSSGDYKHAVIHTEVLALLHYMTSASTGEPQASSQGNITAALAVFSDASDALVSRRLMQSTVHEQLLQAATRLLFHHIQNGPFRPALLRSNLLHFLQLFPQNTMFISLYAWNESRLRIDARVRTILNSNILSHNNDTLTSRLFAIKHEIANGTTHSTRAAFEHAISSPVCQNCAGLWKLYVLWSVWIAESVSEIQRPKELERAKAVWYRGIRACPWSKQLYMLSMTVLRRAGIMDDKVLSEIGRVLSEKELRIHIDIDDRLENWAQGNQA</sequence>
<dbReference type="PANTHER" id="PTHR13471:SF0">
    <property type="entry name" value="NUCLEAR EXOSOME REGULATOR NRDE2"/>
    <property type="match status" value="1"/>
</dbReference>
<dbReference type="AlphaFoldDB" id="A0A3D8RB75"/>
<comment type="similarity">
    <text evidence="2">Belongs to the NRDE2 family.</text>
</comment>
<comment type="subcellular location">
    <subcellularLocation>
        <location evidence="1">Nucleus</location>
    </subcellularLocation>
</comment>
<dbReference type="GO" id="GO:0071013">
    <property type="term" value="C:catalytic step 2 spliceosome"/>
    <property type="evidence" value="ECO:0007669"/>
    <property type="project" value="TreeGrafter"/>
</dbReference>
<feature type="compositionally biased region" description="Basic and acidic residues" evidence="4">
    <location>
        <begin position="31"/>
        <end position="49"/>
    </location>
</feature>
<name>A0A3D8RB75_9HELO</name>